<keyword evidence="2" id="KW-0812">Transmembrane</keyword>
<feature type="compositionally biased region" description="Basic and acidic residues" evidence="1">
    <location>
        <begin position="378"/>
        <end position="391"/>
    </location>
</feature>
<evidence type="ECO:0000256" key="1">
    <source>
        <dbReference type="SAM" id="MobiDB-lite"/>
    </source>
</evidence>
<feature type="compositionally biased region" description="Low complexity" evidence="1">
    <location>
        <begin position="182"/>
        <end position="197"/>
    </location>
</feature>
<feature type="compositionally biased region" description="Pro residues" evidence="1">
    <location>
        <begin position="77"/>
        <end position="91"/>
    </location>
</feature>
<evidence type="ECO:0000313" key="3">
    <source>
        <dbReference type="EMBL" id="BCJ43711.1"/>
    </source>
</evidence>
<feature type="compositionally biased region" description="Basic and acidic residues" evidence="1">
    <location>
        <begin position="276"/>
        <end position="288"/>
    </location>
</feature>
<feature type="compositionally biased region" description="Acidic residues" evidence="1">
    <location>
        <begin position="223"/>
        <end position="235"/>
    </location>
</feature>
<feature type="region of interest" description="Disordered" evidence="1">
    <location>
        <begin position="70"/>
        <end position="391"/>
    </location>
</feature>
<keyword evidence="2" id="KW-1133">Transmembrane helix</keyword>
<dbReference type="EMBL" id="AP023356">
    <property type="protein sequence ID" value="BCJ43711.1"/>
    <property type="molecule type" value="Genomic_DNA"/>
</dbReference>
<reference evidence="3 4" key="1">
    <citation type="submission" date="2020-08" db="EMBL/GenBank/DDBJ databases">
        <title>Whole genome shotgun sequence of Actinoplanes ianthinogenes NBRC 13996.</title>
        <authorList>
            <person name="Komaki H."/>
            <person name="Tamura T."/>
        </authorList>
    </citation>
    <scope>NUCLEOTIDE SEQUENCE [LARGE SCALE GENOMIC DNA]</scope>
    <source>
        <strain evidence="3 4">NBRC 13996</strain>
    </source>
</reference>
<keyword evidence="4" id="KW-1185">Reference proteome</keyword>
<proteinExistence type="predicted"/>
<evidence type="ECO:0000256" key="2">
    <source>
        <dbReference type="SAM" id="Phobius"/>
    </source>
</evidence>
<accession>A0ABN6CDS5</accession>
<organism evidence="3 4">
    <name type="scientific">Actinoplanes ianthinogenes</name>
    <dbReference type="NCBI Taxonomy" id="122358"/>
    <lineage>
        <taxon>Bacteria</taxon>
        <taxon>Bacillati</taxon>
        <taxon>Actinomycetota</taxon>
        <taxon>Actinomycetes</taxon>
        <taxon>Micromonosporales</taxon>
        <taxon>Micromonosporaceae</taxon>
        <taxon>Actinoplanes</taxon>
    </lineage>
</organism>
<sequence length="391" mass="42242">MPHLPDDDGYAPPLKVLRKRLNGVYREDYGLSGPTRRYILMVALLVGLASIPTLAVITAGTSEIAGNKRNGAMDAPFLPPPATGPVRPSPTPKNHLGYDDPRRSPTLSGTPSPTHPGVSPSDRTGDSLPAVPGLPPVPADPPPSPSDVDAPADPDRDAVSRPAAPFPTVPGLPEVPDEDWDAPLARRAPAAPADDLWNAPEFPRIPDTPEPAGSAEPGHPSDEAEPTDAEDDEPSGSDRSSSDNPDSSDDADSSDGSWDADPPGDEPDQNSSYHDSSSHDSSHHECEAVLRSTVIDRRRSRSRSSRRSAVTERPHVNAARVVAYNYGDSRNVRRSMTQPRSDENRITNRPYRGHHRAEHTRHDENTPARQRSSRVGRHHADSAGEHRLNHR</sequence>
<evidence type="ECO:0000313" key="4">
    <source>
        <dbReference type="Proteomes" id="UP000676967"/>
    </source>
</evidence>
<feature type="compositionally biased region" description="Pro residues" evidence="1">
    <location>
        <begin position="132"/>
        <end position="145"/>
    </location>
</feature>
<name>A0ABN6CDS5_9ACTN</name>
<keyword evidence="2" id="KW-0472">Membrane</keyword>
<protein>
    <submittedName>
        <fullName evidence="3">Uncharacterized protein</fullName>
    </submittedName>
</protein>
<dbReference type="RefSeq" id="WP_189331940.1">
    <property type="nucleotide sequence ID" value="NZ_AP023356.1"/>
</dbReference>
<feature type="transmembrane region" description="Helical" evidence="2">
    <location>
        <begin position="38"/>
        <end position="59"/>
    </location>
</feature>
<gene>
    <name evidence="3" type="ORF">Aiant_43680</name>
</gene>
<dbReference type="Proteomes" id="UP000676967">
    <property type="component" value="Chromosome"/>
</dbReference>